<dbReference type="AlphaFoldDB" id="A0A7G9Z4R4"/>
<evidence type="ECO:0000313" key="1">
    <source>
        <dbReference type="EMBL" id="QNO55248.1"/>
    </source>
</evidence>
<name>A0A7G9Z4R4_9EURY</name>
<dbReference type="EMBL" id="MT631607">
    <property type="protein sequence ID" value="QNO55248.1"/>
    <property type="molecule type" value="Genomic_DNA"/>
</dbReference>
<reference evidence="1" key="1">
    <citation type="submission" date="2020-06" db="EMBL/GenBank/DDBJ databases">
        <title>Unique genomic features of the anaerobic methanotrophic archaea.</title>
        <authorList>
            <person name="Chadwick G.L."/>
            <person name="Skennerton C.T."/>
            <person name="Laso-Perez R."/>
            <person name="Leu A.O."/>
            <person name="Speth D.R."/>
            <person name="Yu H."/>
            <person name="Morgan-Lang C."/>
            <person name="Hatzenpichler R."/>
            <person name="Goudeau D."/>
            <person name="Malmstrom R."/>
            <person name="Brazelton W.J."/>
            <person name="Woyke T."/>
            <person name="Hallam S.J."/>
            <person name="Tyson G.W."/>
            <person name="Wegener G."/>
            <person name="Boetius A."/>
            <person name="Orphan V."/>
        </authorList>
    </citation>
    <scope>NUCLEOTIDE SEQUENCE</scope>
</reference>
<protein>
    <submittedName>
        <fullName evidence="1">Uncharacterized protein</fullName>
    </submittedName>
</protein>
<proteinExistence type="predicted"/>
<organism evidence="1">
    <name type="scientific">Candidatus Methanophaga sp. ANME-1 ERB7</name>
    <dbReference type="NCBI Taxonomy" id="2759913"/>
    <lineage>
        <taxon>Archaea</taxon>
        <taxon>Methanobacteriati</taxon>
        <taxon>Methanobacteriota</taxon>
        <taxon>Stenosarchaea group</taxon>
        <taxon>Methanomicrobia</taxon>
        <taxon>Candidatus Methanophagales</taxon>
        <taxon>Candidatus Methanophagaceae</taxon>
        <taxon>Candidatus Methanophaga</taxon>
    </lineage>
</organism>
<sequence length="84" mass="9924">MMKYIIVIKMKVVQAELDEEEYELLKEFVDSKGVTIKEGLKEVILSVIGEKRIKGDDPFFYIGTERCESDEEEVSEKHDRYIYK</sequence>
<gene>
    <name evidence="1" type="ORF">AJDLPONB_00002</name>
</gene>
<accession>A0A7G9Z4R4</accession>